<evidence type="ECO:0000313" key="4">
    <source>
        <dbReference type="EMBL" id="TCO32214.1"/>
    </source>
</evidence>
<dbReference type="SUPFAM" id="SSF55797">
    <property type="entry name" value="PR-1-like"/>
    <property type="match status" value="1"/>
</dbReference>
<evidence type="ECO:0000256" key="2">
    <source>
        <dbReference type="SAM" id="Phobius"/>
    </source>
</evidence>
<evidence type="ECO:0000313" key="5">
    <source>
        <dbReference type="Proteomes" id="UP000295818"/>
    </source>
</evidence>
<feature type="compositionally biased region" description="Low complexity" evidence="1">
    <location>
        <begin position="158"/>
        <end position="193"/>
    </location>
</feature>
<sequence length="362" mass="38698">MVAAEIGYGPWRASAAAAAARTGDHGKSTDDDERLAGSMTDSPNGRNSFFPEEPDNYGWGDSQYQPNYETQHQPPYDPQYDARRQYDEQYEDQHEPHYDGPSVGRHGSRRRRRSGVAAPILGALAVLALVAGGGWYVTRDTTSPTSQHEPLTVATDDSSTPTEELSTPPLTPSATPSATPSKTPSKTPKATPSRTATAPSREGTRSPQPSTKPTTSATPTRKPTKKLPAPSSGSAEAQVLQLTNQERAKAGCGPLRTNSALTQAAEAHASDMVLNHYFDHNSLDGRSPFDRMKAAGFSGGSMAENIAVGYKTAGAVVEGWMNSEGHRKNILNCSYTMIGIGYDSGQVKPEWGNGSWVQDFGG</sequence>
<dbReference type="Pfam" id="PF00188">
    <property type="entry name" value="CAP"/>
    <property type="match status" value="1"/>
</dbReference>
<keyword evidence="2" id="KW-1133">Transmembrane helix</keyword>
<feature type="compositionally biased region" description="Polar residues" evidence="1">
    <location>
        <begin position="62"/>
        <end position="73"/>
    </location>
</feature>
<dbReference type="Gene3D" id="3.40.33.10">
    <property type="entry name" value="CAP"/>
    <property type="match status" value="1"/>
</dbReference>
<accession>A0ABY2BY20</accession>
<comment type="caution">
    <text evidence="4">The sequence shown here is derived from an EMBL/GenBank/DDBJ whole genome shotgun (WGS) entry which is preliminary data.</text>
</comment>
<organism evidence="4 5">
    <name type="scientific">Kribbella orskensis</name>
    <dbReference type="NCBI Taxonomy" id="2512216"/>
    <lineage>
        <taxon>Bacteria</taxon>
        <taxon>Bacillati</taxon>
        <taxon>Actinomycetota</taxon>
        <taxon>Actinomycetes</taxon>
        <taxon>Propionibacteriales</taxon>
        <taxon>Kribbellaceae</taxon>
        <taxon>Kribbella</taxon>
    </lineage>
</organism>
<feature type="region of interest" description="Disordered" evidence="1">
    <location>
        <begin position="1"/>
        <end position="111"/>
    </location>
</feature>
<feature type="compositionally biased region" description="Basic and acidic residues" evidence="1">
    <location>
        <begin position="80"/>
        <end position="98"/>
    </location>
</feature>
<dbReference type="CDD" id="cd05379">
    <property type="entry name" value="CAP_bacterial"/>
    <property type="match status" value="1"/>
</dbReference>
<gene>
    <name evidence="4" type="ORF">EV644_101857</name>
</gene>
<keyword evidence="2" id="KW-0472">Membrane</keyword>
<reference evidence="4 5" key="1">
    <citation type="journal article" date="2015" name="Stand. Genomic Sci.">
        <title>Genomic Encyclopedia of Bacterial and Archaeal Type Strains, Phase III: the genomes of soil and plant-associated and newly described type strains.</title>
        <authorList>
            <person name="Whitman W.B."/>
            <person name="Woyke T."/>
            <person name="Klenk H.P."/>
            <person name="Zhou Y."/>
            <person name="Lilburn T.G."/>
            <person name="Beck B.J."/>
            <person name="De Vos P."/>
            <person name="Vandamme P."/>
            <person name="Eisen J.A."/>
            <person name="Garrity G."/>
            <person name="Hugenholtz P."/>
            <person name="Kyrpides N.C."/>
        </authorList>
    </citation>
    <scope>NUCLEOTIDE SEQUENCE [LARGE SCALE GENOMIC DNA]</scope>
    <source>
        <strain evidence="4 5">VKM Ac-2538</strain>
    </source>
</reference>
<evidence type="ECO:0000259" key="3">
    <source>
        <dbReference type="Pfam" id="PF00188"/>
    </source>
</evidence>
<keyword evidence="5" id="KW-1185">Reference proteome</keyword>
<keyword evidence="2" id="KW-0812">Transmembrane</keyword>
<feature type="compositionally biased region" description="Low complexity" evidence="1">
    <location>
        <begin position="205"/>
        <end position="221"/>
    </location>
</feature>
<dbReference type="Proteomes" id="UP000295818">
    <property type="component" value="Unassembled WGS sequence"/>
</dbReference>
<evidence type="ECO:0000256" key="1">
    <source>
        <dbReference type="SAM" id="MobiDB-lite"/>
    </source>
</evidence>
<dbReference type="InterPro" id="IPR014044">
    <property type="entry name" value="CAP_dom"/>
</dbReference>
<dbReference type="PANTHER" id="PTHR31157:SF1">
    <property type="entry name" value="SCP DOMAIN-CONTAINING PROTEIN"/>
    <property type="match status" value="1"/>
</dbReference>
<dbReference type="InterPro" id="IPR035940">
    <property type="entry name" value="CAP_sf"/>
</dbReference>
<feature type="transmembrane region" description="Helical" evidence="2">
    <location>
        <begin position="115"/>
        <end position="137"/>
    </location>
</feature>
<name>A0ABY2BY20_9ACTN</name>
<feature type="domain" description="SCP" evidence="3">
    <location>
        <begin position="240"/>
        <end position="346"/>
    </location>
</feature>
<proteinExistence type="predicted"/>
<dbReference type="EMBL" id="SLWM01000001">
    <property type="protein sequence ID" value="TCO32214.1"/>
    <property type="molecule type" value="Genomic_DNA"/>
</dbReference>
<dbReference type="PANTHER" id="PTHR31157">
    <property type="entry name" value="SCP DOMAIN-CONTAINING PROTEIN"/>
    <property type="match status" value="1"/>
</dbReference>
<protein>
    <submittedName>
        <fullName evidence="4">Uncharacterized protein YkwD</fullName>
    </submittedName>
</protein>
<feature type="region of interest" description="Disordered" evidence="1">
    <location>
        <begin position="141"/>
        <end position="237"/>
    </location>
</feature>